<organism evidence="9 10">
    <name type="scientific">Aestuariirhabdus litorea</name>
    <dbReference type="NCBI Taxonomy" id="2528527"/>
    <lineage>
        <taxon>Bacteria</taxon>
        <taxon>Pseudomonadati</taxon>
        <taxon>Pseudomonadota</taxon>
        <taxon>Gammaproteobacteria</taxon>
        <taxon>Oceanospirillales</taxon>
        <taxon>Aestuariirhabdaceae</taxon>
        <taxon>Aestuariirhabdus</taxon>
    </lineage>
</organism>
<name>A0A3P3VNK6_9GAMM</name>
<dbReference type="GO" id="GO:0005886">
    <property type="term" value="C:plasma membrane"/>
    <property type="evidence" value="ECO:0007669"/>
    <property type="project" value="TreeGrafter"/>
</dbReference>
<dbReference type="InterPro" id="IPR012133">
    <property type="entry name" value="Alpha-hydoxy_acid_DH_FMN"/>
</dbReference>
<dbReference type="RefSeq" id="WP_125016122.1">
    <property type="nucleotide sequence ID" value="NZ_QWEZ01000002.1"/>
</dbReference>
<feature type="binding site" evidence="7">
    <location>
        <position position="132"/>
    </location>
    <ligand>
        <name>glyoxylate</name>
        <dbReference type="ChEBI" id="CHEBI:36655"/>
    </ligand>
</feature>
<feature type="binding site" evidence="7">
    <location>
        <position position="134"/>
    </location>
    <ligand>
        <name>glyoxylate</name>
        <dbReference type="ChEBI" id="CHEBI:36655"/>
    </ligand>
</feature>
<reference evidence="9 10" key="1">
    <citation type="submission" date="2018-08" db="EMBL/GenBank/DDBJ databases">
        <authorList>
            <person name="Khan S.A."/>
        </authorList>
    </citation>
    <scope>NUCLEOTIDE SEQUENCE [LARGE SCALE GENOMIC DNA]</scope>
    <source>
        <strain evidence="9 10">GTF-13</strain>
    </source>
</reference>
<dbReference type="CDD" id="cd02809">
    <property type="entry name" value="alpha_hydroxyacid_oxid_FMN"/>
    <property type="match status" value="1"/>
</dbReference>
<dbReference type="PROSITE" id="PS00557">
    <property type="entry name" value="FMN_HYDROXY_ACID_DH_1"/>
    <property type="match status" value="1"/>
</dbReference>
<dbReference type="GO" id="GO:0009060">
    <property type="term" value="P:aerobic respiration"/>
    <property type="evidence" value="ECO:0007669"/>
    <property type="project" value="TreeGrafter"/>
</dbReference>
<dbReference type="SUPFAM" id="SSF51395">
    <property type="entry name" value="FMN-linked oxidoreductases"/>
    <property type="match status" value="1"/>
</dbReference>
<evidence type="ECO:0000256" key="7">
    <source>
        <dbReference type="PIRSR" id="PIRSR000138-2"/>
    </source>
</evidence>
<evidence type="ECO:0000256" key="3">
    <source>
        <dbReference type="ARBA" id="ARBA00022643"/>
    </source>
</evidence>
<dbReference type="PIRSF" id="PIRSF000138">
    <property type="entry name" value="Al-hdrx_acd_dh"/>
    <property type="match status" value="1"/>
</dbReference>
<evidence type="ECO:0000256" key="2">
    <source>
        <dbReference type="ARBA" id="ARBA00022630"/>
    </source>
</evidence>
<feature type="binding site" evidence="7">
    <location>
        <begin position="82"/>
        <end position="84"/>
    </location>
    <ligand>
        <name>FMN</name>
        <dbReference type="ChEBI" id="CHEBI:58210"/>
    </ligand>
</feature>
<protein>
    <submittedName>
        <fullName evidence="9">L-lactate dehydrogenase</fullName>
        <ecNumber evidence="9">1.1.1.27</ecNumber>
    </submittedName>
</protein>
<accession>A0A3P3VNK6</accession>
<evidence type="ECO:0000313" key="9">
    <source>
        <dbReference type="EMBL" id="RRJ82413.1"/>
    </source>
</evidence>
<dbReference type="InterPro" id="IPR013785">
    <property type="entry name" value="Aldolase_TIM"/>
</dbReference>
<dbReference type="InterPro" id="IPR008259">
    <property type="entry name" value="FMN_hydac_DH_AS"/>
</dbReference>
<evidence type="ECO:0000313" key="10">
    <source>
        <dbReference type="Proteomes" id="UP000280792"/>
    </source>
</evidence>
<gene>
    <name evidence="9" type="ORF">D0544_11070</name>
</gene>
<dbReference type="FunFam" id="3.20.20.70:FF:000029">
    <property type="entry name" value="L-lactate dehydrogenase"/>
    <property type="match status" value="1"/>
</dbReference>
<dbReference type="EC" id="1.1.1.27" evidence="9"/>
<evidence type="ECO:0000256" key="4">
    <source>
        <dbReference type="ARBA" id="ARBA00023002"/>
    </source>
</evidence>
<keyword evidence="2 7" id="KW-0285">Flavoprotein</keyword>
<comment type="cofactor">
    <cofactor evidence="1">
        <name>FMN</name>
        <dbReference type="ChEBI" id="CHEBI:58210"/>
    </cofactor>
</comment>
<feature type="binding site" evidence="7">
    <location>
        <begin position="336"/>
        <end position="337"/>
    </location>
    <ligand>
        <name>FMN</name>
        <dbReference type="ChEBI" id="CHEBI:58210"/>
    </ligand>
</feature>
<feature type="domain" description="FMN hydroxy acid dehydrogenase" evidence="8">
    <location>
        <begin position="3"/>
        <end position="387"/>
    </location>
</feature>
<proteinExistence type="inferred from homology"/>
<comment type="caution">
    <text evidence="9">The sequence shown here is derived from an EMBL/GenBank/DDBJ whole genome shotgun (WGS) entry which is preliminary data.</text>
</comment>
<keyword evidence="10" id="KW-1185">Reference proteome</keyword>
<feature type="binding site" evidence="7">
    <location>
        <position position="280"/>
    </location>
    <ligand>
        <name>FMN</name>
        <dbReference type="ChEBI" id="CHEBI:58210"/>
    </ligand>
</feature>
<feature type="binding site" evidence="7">
    <location>
        <position position="258"/>
    </location>
    <ligand>
        <name>FMN</name>
        <dbReference type="ChEBI" id="CHEBI:58210"/>
    </ligand>
</feature>
<dbReference type="Pfam" id="PF01070">
    <property type="entry name" value="FMN_dh"/>
    <property type="match status" value="1"/>
</dbReference>
<evidence type="ECO:0000256" key="1">
    <source>
        <dbReference type="ARBA" id="ARBA00001917"/>
    </source>
</evidence>
<dbReference type="EMBL" id="QWEZ01000002">
    <property type="protein sequence ID" value="RRJ82413.1"/>
    <property type="molecule type" value="Genomic_DNA"/>
</dbReference>
<keyword evidence="3 7" id="KW-0288">FMN</keyword>
<feature type="binding site" evidence="7">
    <location>
        <position position="111"/>
    </location>
    <ligand>
        <name>FMN</name>
        <dbReference type="ChEBI" id="CHEBI:58210"/>
    </ligand>
</feature>
<dbReference type="Proteomes" id="UP000280792">
    <property type="component" value="Unassembled WGS sequence"/>
</dbReference>
<dbReference type="GO" id="GO:0010181">
    <property type="term" value="F:FMN binding"/>
    <property type="evidence" value="ECO:0007669"/>
    <property type="project" value="InterPro"/>
</dbReference>
<dbReference type="NCBIfam" id="NF008398">
    <property type="entry name" value="PRK11197.1"/>
    <property type="match status" value="1"/>
</dbReference>
<comment type="similarity">
    <text evidence="5">Belongs to the FMN-dependent alpha-hydroxy acid dehydrogenase family.</text>
</comment>
<feature type="binding site" evidence="7">
    <location>
        <position position="169"/>
    </location>
    <ligand>
        <name>glyoxylate</name>
        <dbReference type="ChEBI" id="CHEBI:36655"/>
    </ligand>
</feature>
<feature type="active site" description="Proton acceptor" evidence="6">
    <location>
        <position position="282"/>
    </location>
</feature>
<dbReference type="Gene3D" id="3.20.20.70">
    <property type="entry name" value="Aldolase class I"/>
    <property type="match status" value="1"/>
</dbReference>
<feature type="binding site" evidence="7">
    <location>
        <position position="282"/>
    </location>
    <ligand>
        <name>glyoxylate</name>
        <dbReference type="ChEBI" id="CHEBI:36655"/>
    </ligand>
</feature>
<dbReference type="GO" id="GO:0004459">
    <property type="term" value="F:L-lactate dehydrogenase (NAD+) activity"/>
    <property type="evidence" value="ECO:0007669"/>
    <property type="project" value="UniProtKB-EC"/>
</dbReference>
<dbReference type="PROSITE" id="PS51349">
    <property type="entry name" value="FMN_HYDROXY_ACID_DH_2"/>
    <property type="match status" value="1"/>
</dbReference>
<evidence type="ECO:0000256" key="6">
    <source>
        <dbReference type="PIRSR" id="PIRSR000138-1"/>
    </source>
</evidence>
<dbReference type="InterPro" id="IPR000262">
    <property type="entry name" value="FMN-dep_DH"/>
</dbReference>
<keyword evidence="4 9" id="KW-0560">Oxidoreductase</keyword>
<evidence type="ECO:0000256" key="5">
    <source>
        <dbReference type="ARBA" id="ARBA00024042"/>
    </source>
</evidence>
<reference evidence="9 10" key="2">
    <citation type="submission" date="2018-12" db="EMBL/GenBank/DDBJ databases">
        <title>Simiduia agarivorans gen. nov., sp. nov., a marine, agarolytic bacterium isolated from shallow coastal water from Keelung, Taiwan.</title>
        <authorList>
            <person name="Shieh W.Y."/>
        </authorList>
    </citation>
    <scope>NUCLEOTIDE SEQUENCE [LARGE SCALE GENOMIC DNA]</scope>
    <source>
        <strain evidence="9 10">GTF-13</strain>
    </source>
</reference>
<feature type="binding site" evidence="7">
    <location>
        <position position="285"/>
    </location>
    <ligand>
        <name>glyoxylate</name>
        <dbReference type="ChEBI" id="CHEBI:36655"/>
    </ligand>
</feature>
<dbReference type="InterPro" id="IPR037396">
    <property type="entry name" value="FMN_HAD"/>
</dbReference>
<sequence length="388" mass="41951">MEIVNFNPVTVDDYRRRARRRLPRFLFDFIDCGANNEATLARNATDFDGYQLVQRVMKDVSQVDTRTTLAGQPSSMPLALAPIGMAGLFARRGEVQAAMAARSVDIPFTLSAFGISSTEEVALASGRPAWFQLYMLKDRDLMQALLERAQRAGCTTLVFAVDAPLTGFRTRVFRNGVAAGGRVGKISKAAQILSSPHWLLNVAIKGKPLSIGNLADLRPDLNELDACKAFIESQYDPSVTWEEIAWLRSLWPGKLLIKGVLETDDAVAAIDVGADGVVVSNHGGRQLDSVASTISRLPAIAAAVGERAEVYLDGGVRNGLDLLKAVALGARGVLIGRPWVWALAGGGEEGLANLLTRFQHETSIGMALMGINQVGQLSPEVIERVERR</sequence>
<evidence type="ECO:0000259" key="8">
    <source>
        <dbReference type="PROSITE" id="PS51349"/>
    </source>
</evidence>
<dbReference type="PANTHER" id="PTHR10578">
    <property type="entry name" value="S -2-HYDROXY-ACID OXIDASE-RELATED"/>
    <property type="match status" value="1"/>
</dbReference>
<dbReference type="AlphaFoldDB" id="A0A3P3VNK6"/>
<feature type="binding site" evidence="7">
    <location>
        <begin position="313"/>
        <end position="317"/>
    </location>
    <ligand>
        <name>FMN</name>
        <dbReference type="ChEBI" id="CHEBI:58210"/>
    </ligand>
</feature>
<dbReference type="PANTHER" id="PTHR10578:SF85">
    <property type="entry name" value="L-LACTATE DEHYDROGENASE"/>
    <property type="match status" value="1"/>
</dbReference>